<protein>
    <recommendedName>
        <fullName evidence="4">G-D-S-L family lipolytic protein</fullName>
    </recommendedName>
</protein>
<dbReference type="EMBL" id="BBLG01000001">
    <property type="protein sequence ID" value="GAK74498.1"/>
    <property type="molecule type" value="Genomic_DNA"/>
</dbReference>
<evidence type="ECO:0000256" key="1">
    <source>
        <dbReference type="SAM" id="SignalP"/>
    </source>
</evidence>
<reference evidence="2 3" key="1">
    <citation type="journal article" date="2014" name="Genome Announc.">
        <title>Draft Genome Sequences of Marine Flavobacterium Nonlabens Strains NR17, NR24, NR27, NR32, NR33, and Ara13.</title>
        <authorList>
            <person name="Nakanishi M."/>
            <person name="Meirelles P."/>
            <person name="Suzuki R."/>
            <person name="Takatani N."/>
            <person name="Mino S."/>
            <person name="Suda W."/>
            <person name="Oshima K."/>
            <person name="Hattori M."/>
            <person name="Ohkuma M."/>
            <person name="Hosokawa M."/>
            <person name="Miyashita K."/>
            <person name="Thompson F.L."/>
            <person name="Niwa A."/>
            <person name="Sawabe T."/>
            <person name="Sawabe T."/>
        </authorList>
    </citation>
    <scope>NUCLEOTIDE SEQUENCE [LARGE SCALE GENOMIC DNA]</scope>
    <source>
        <strain evidence="3">JCM19296</strain>
    </source>
</reference>
<dbReference type="SUPFAM" id="SSF52266">
    <property type="entry name" value="SGNH hydrolase"/>
    <property type="match status" value="2"/>
</dbReference>
<keyword evidence="1" id="KW-0732">Signal</keyword>
<sequence length="532" mass="54875">MMMKKFNLKYIGLFIAAAAVVSCEVEFDNPIDEAGVYTSGEADFSNYVSVGNSLTSGYADGALYLDAQLKSFPAIMAGQMELAGGGEFIQPLVNDNAGGLLAGGVQILPNRFVLAVGANGSPAPAVYTGEAPTTDITNTFTGKLNNYGVPGAKSFHLGAPGYGNIAGVATGQANPYYVRFASGGMSTVIGDAAAANPSFFTLWIGNNDILSFATSGGIGVNQTGNFDPTSYGSNDITDPNVFAGAVSQYVTALTANGAKGALVNIPDVTSIPFFTTVPFAPLSPANPDFAAQIPALNAQFGALNQAFAFLGVPERSITFSTTAASAVVIKDESLTDISAQLTQVLIGGGFPAQQAALFGQQYGQARQATEDDLLVFTSQTVIAQLNSTRFQELVGLGLDQATAGQLSVNGITFPLEDQWVLTPTEQTAISTAQTAYNSTLEALAAANDLAFVDARTALSQVANGGVSFNGGVLTSTYATGGAFSLDGVHPTPRGYALTANFIIDAINAKYDANVPKVNIGAYRSIQTSDSVN</sequence>
<dbReference type="GO" id="GO:0016788">
    <property type="term" value="F:hydrolase activity, acting on ester bonds"/>
    <property type="evidence" value="ECO:0007669"/>
    <property type="project" value="UniProtKB-ARBA"/>
</dbReference>
<evidence type="ECO:0000313" key="3">
    <source>
        <dbReference type="Proteomes" id="UP000028980"/>
    </source>
</evidence>
<gene>
    <name evidence="2" type="ORF">JCM19296_76</name>
</gene>
<evidence type="ECO:0000313" key="2">
    <source>
        <dbReference type="EMBL" id="GAK74498.1"/>
    </source>
</evidence>
<feature type="chain" id="PRO_5001756518" description="G-D-S-L family lipolytic protein" evidence="1">
    <location>
        <begin position="20"/>
        <end position="532"/>
    </location>
</feature>
<dbReference type="PROSITE" id="PS51257">
    <property type="entry name" value="PROKAR_LIPOPROTEIN"/>
    <property type="match status" value="1"/>
</dbReference>
<evidence type="ECO:0008006" key="4">
    <source>
        <dbReference type="Google" id="ProtNLM"/>
    </source>
</evidence>
<feature type="signal peptide" evidence="1">
    <location>
        <begin position="1"/>
        <end position="19"/>
    </location>
</feature>
<dbReference type="InterPro" id="IPR036514">
    <property type="entry name" value="SGNH_hydro_sf"/>
</dbReference>
<name>A0A081D6F2_NONUL</name>
<dbReference type="Proteomes" id="UP000028980">
    <property type="component" value="Unassembled WGS sequence"/>
</dbReference>
<dbReference type="AlphaFoldDB" id="A0A081D6F2"/>
<accession>A0A081D6F2</accession>
<proteinExistence type="predicted"/>
<organism evidence="2 3">
    <name type="scientific">Nonlabens ulvanivorans</name>
    <name type="common">Persicivirga ulvanivorans</name>
    <dbReference type="NCBI Taxonomy" id="906888"/>
    <lineage>
        <taxon>Bacteria</taxon>
        <taxon>Pseudomonadati</taxon>
        <taxon>Bacteroidota</taxon>
        <taxon>Flavobacteriia</taxon>
        <taxon>Flavobacteriales</taxon>
        <taxon>Flavobacteriaceae</taxon>
        <taxon>Nonlabens</taxon>
    </lineage>
</organism>
<dbReference type="Gene3D" id="3.40.50.1110">
    <property type="entry name" value="SGNH hydrolase"/>
    <property type="match status" value="2"/>
</dbReference>
<comment type="caution">
    <text evidence="2">The sequence shown here is derived from an EMBL/GenBank/DDBJ whole genome shotgun (WGS) entry which is preliminary data.</text>
</comment>